<sequence length="503" mass="56207">MTRFDCDLVVLGSGFGGTLLATIARKLGYSVVLLERDRHPRFAIGESSTPLSNYKLAQLADHIGLDWLRPFARYGTWTATHPEITRGLKRGFSFFRHERSRPFAPRNDGSNALLVAASPNDLDSDTHWLRSEFDAHVVAKAVESGVPYLDECEAGQIRHDARGWELHGTRPDGEVRVHAKLLVDATGTGRVLADALAIPSVDPADLRVRSRAIYSHFTGVARWQDLLENECGPAATAAHPYRCDDAALHQIIDGGWMWILRFDNGITSVGFSLDPNVHPLRPDETADEEWRRLLAAYPSLARQFARAEPVRPFVRTGRLQRRFAQAAGPDWAMLPHTAGFLDAWLSPGIAQTLFAVNRLGRVLADERTDRGRERRFLEYDQTVRRELAWVDEITGTCFDCFDRFPVLATVAMVYFVAAIYCEERERTGEAGADAAFLLADHPEFREIADRIFRTARRVPVRDAAAFMGDVRKQISPYNLAGLCDPARYNMYPFVAGGFAPPGG</sequence>
<dbReference type="SUPFAM" id="SSF51905">
    <property type="entry name" value="FAD/NAD(P)-binding domain"/>
    <property type="match status" value="1"/>
</dbReference>
<dbReference type="GO" id="GO:0004497">
    <property type="term" value="F:monooxygenase activity"/>
    <property type="evidence" value="ECO:0007669"/>
    <property type="project" value="UniProtKB-KW"/>
</dbReference>
<evidence type="ECO:0000256" key="2">
    <source>
        <dbReference type="ARBA" id="ARBA00023033"/>
    </source>
</evidence>
<dbReference type="Gene3D" id="3.50.50.60">
    <property type="entry name" value="FAD/NAD(P)-binding domain"/>
    <property type="match status" value="1"/>
</dbReference>
<accession>A0A5C1A597</accession>
<evidence type="ECO:0000313" key="4">
    <source>
        <dbReference type="Proteomes" id="UP000324974"/>
    </source>
</evidence>
<evidence type="ECO:0000313" key="3">
    <source>
        <dbReference type="EMBL" id="QEL13523.1"/>
    </source>
</evidence>
<organism evidence="3 4">
    <name type="scientific">Limnoglobus roseus</name>
    <dbReference type="NCBI Taxonomy" id="2598579"/>
    <lineage>
        <taxon>Bacteria</taxon>
        <taxon>Pseudomonadati</taxon>
        <taxon>Planctomycetota</taxon>
        <taxon>Planctomycetia</taxon>
        <taxon>Gemmatales</taxon>
        <taxon>Gemmataceae</taxon>
        <taxon>Limnoglobus</taxon>
    </lineage>
</organism>
<dbReference type="RefSeq" id="WP_149108487.1">
    <property type="nucleotide sequence ID" value="NZ_CP042425.1"/>
</dbReference>
<keyword evidence="4" id="KW-1185">Reference proteome</keyword>
<dbReference type="InterPro" id="IPR050816">
    <property type="entry name" value="Flavin-dep_Halogenase_NPB"/>
</dbReference>
<dbReference type="OrthoDB" id="103324at2"/>
<dbReference type="EMBL" id="CP042425">
    <property type="protein sequence ID" value="QEL13523.1"/>
    <property type="molecule type" value="Genomic_DNA"/>
</dbReference>
<proteinExistence type="predicted"/>
<dbReference type="AlphaFoldDB" id="A0A5C1A597"/>
<keyword evidence="1" id="KW-0560">Oxidoreductase</keyword>
<dbReference type="KEGG" id="lrs:PX52LOC_00381"/>
<gene>
    <name evidence="3" type="ORF">PX52LOC_00381</name>
</gene>
<dbReference type="PANTHER" id="PTHR43747:SF5">
    <property type="entry name" value="FAD-BINDING DOMAIN-CONTAINING PROTEIN"/>
    <property type="match status" value="1"/>
</dbReference>
<dbReference type="InterPro" id="IPR036188">
    <property type="entry name" value="FAD/NAD-bd_sf"/>
</dbReference>
<name>A0A5C1A597_9BACT</name>
<protein>
    <submittedName>
        <fullName evidence="3">NAD(P)/FAD-dependent oxidoreductase</fullName>
    </submittedName>
</protein>
<reference evidence="4" key="1">
    <citation type="submission" date="2019-08" db="EMBL/GenBank/DDBJ databases">
        <title>Limnoglobus roseus gen. nov., sp. nov., a novel freshwater planctomycete with a giant genome from the family Gemmataceae.</title>
        <authorList>
            <person name="Kulichevskaya I.S."/>
            <person name="Naumoff D.G."/>
            <person name="Miroshnikov K."/>
            <person name="Ivanova A."/>
            <person name="Philippov D.A."/>
            <person name="Hakobyan A."/>
            <person name="Rijpstra I.C."/>
            <person name="Sinninghe Damste J.S."/>
            <person name="Liesack W."/>
            <person name="Dedysh S.N."/>
        </authorList>
    </citation>
    <scope>NUCLEOTIDE SEQUENCE [LARGE SCALE GENOMIC DNA]</scope>
    <source>
        <strain evidence="4">PX52</strain>
    </source>
</reference>
<dbReference type="InterPro" id="IPR006905">
    <property type="entry name" value="Flavin_halogenase"/>
</dbReference>
<dbReference type="Proteomes" id="UP000324974">
    <property type="component" value="Chromosome"/>
</dbReference>
<dbReference type="PANTHER" id="PTHR43747">
    <property type="entry name" value="FAD-BINDING PROTEIN"/>
    <property type="match status" value="1"/>
</dbReference>
<keyword evidence="2" id="KW-0503">Monooxygenase</keyword>
<dbReference type="Pfam" id="PF04820">
    <property type="entry name" value="Trp_halogenase"/>
    <property type="match status" value="1"/>
</dbReference>
<evidence type="ECO:0000256" key="1">
    <source>
        <dbReference type="ARBA" id="ARBA00023002"/>
    </source>
</evidence>